<reference evidence="3 4" key="2">
    <citation type="submission" date="2024-07" db="EMBL/GenBank/DDBJ databases">
        <authorList>
            <person name="Akdeniz Z."/>
        </authorList>
    </citation>
    <scope>NUCLEOTIDE SEQUENCE [LARGE SCALE GENOMIC DNA]</scope>
</reference>
<evidence type="ECO:0000313" key="2">
    <source>
        <dbReference type="EMBL" id="CAI9923513.1"/>
    </source>
</evidence>
<protein>
    <submittedName>
        <fullName evidence="3">Hypothetical_protein</fullName>
    </submittedName>
</protein>
<keyword evidence="1" id="KW-0472">Membrane</keyword>
<evidence type="ECO:0000256" key="1">
    <source>
        <dbReference type="SAM" id="Phobius"/>
    </source>
</evidence>
<comment type="caution">
    <text evidence="2">The sequence shown here is derived from an EMBL/GenBank/DDBJ whole genome shotgun (WGS) entry which is preliminary data.</text>
</comment>
<dbReference type="AlphaFoldDB" id="A0AA86NPP6"/>
<keyword evidence="1" id="KW-1133">Transmembrane helix</keyword>
<feature type="transmembrane region" description="Helical" evidence="1">
    <location>
        <begin position="7"/>
        <end position="25"/>
    </location>
</feature>
<gene>
    <name evidence="2" type="ORF">HINF_LOCUS11158</name>
    <name evidence="3" type="ORF">HINF_LOCUS77654</name>
</gene>
<reference evidence="2" key="1">
    <citation type="submission" date="2023-06" db="EMBL/GenBank/DDBJ databases">
        <authorList>
            <person name="Kurt Z."/>
        </authorList>
    </citation>
    <scope>NUCLEOTIDE SEQUENCE</scope>
</reference>
<name>A0AA86NPP6_9EUKA</name>
<keyword evidence="1" id="KW-0812">Transmembrane</keyword>
<dbReference type="Proteomes" id="UP001642409">
    <property type="component" value="Unassembled WGS sequence"/>
</dbReference>
<feature type="transmembrane region" description="Helical" evidence="1">
    <location>
        <begin position="37"/>
        <end position="58"/>
    </location>
</feature>
<dbReference type="EMBL" id="CATOUU010000282">
    <property type="protein sequence ID" value="CAI9923513.1"/>
    <property type="molecule type" value="Genomic_DNA"/>
</dbReference>
<evidence type="ECO:0000313" key="3">
    <source>
        <dbReference type="EMBL" id="CAL6113749.1"/>
    </source>
</evidence>
<evidence type="ECO:0000313" key="4">
    <source>
        <dbReference type="Proteomes" id="UP001642409"/>
    </source>
</evidence>
<organism evidence="2">
    <name type="scientific">Hexamita inflata</name>
    <dbReference type="NCBI Taxonomy" id="28002"/>
    <lineage>
        <taxon>Eukaryota</taxon>
        <taxon>Metamonada</taxon>
        <taxon>Diplomonadida</taxon>
        <taxon>Hexamitidae</taxon>
        <taxon>Hexamitinae</taxon>
        <taxon>Hexamita</taxon>
    </lineage>
</organism>
<accession>A0AA86NPP6</accession>
<proteinExistence type="predicted"/>
<keyword evidence="4" id="KW-1185">Reference proteome</keyword>
<dbReference type="EMBL" id="CAXDID020000774">
    <property type="protein sequence ID" value="CAL6113749.1"/>
    <property type="molecule type" value="Genomic_DNA"/>
</dbReference>
<sequence length="180" mass="19906">MGVYINLYNFLQLVMWAVGLAALPYCYYNNMRNELLQYYIIIQSVMVLDILHVILKLVKGKSSPPRCKSSRACTQHGQSSPINSCTTILTFGTCACSQPGPSQRSPGTGSIYVKTPLQQSGSGTQCSLSSIHSVFLQVKFHLFTNTMFNSNGSGSSFYLLLIFHYFHICSFTCSSRGAKV</sequence>